<protein>
    <submittedName>
        <fullName evidence="1">Uncharacterized protein</fullName>
    </submittedName>
</protein>
<evidence type="ECO:0000313" key="1">
    <source>
        <dbReference type="EMBL" id="CAD6901845.1"/>
    </source>
</evidence>
<feature type="non-terminal residue" evidence="1">
    <location>
        <position position="1"/>
    </location>
</feature>
<evidence type="ECO:0000313" key="2">
    <source>
        <dbReference type="Proteomes" id="UP000836404"/>
    </source>
</evidence>
<dbReference type="Proteomes" id="UP000836404">
    <property type="component" value="Unassembled WGS sequence"/>
</dbReference>
<dbReference type="GO" id="GO:0004252">
    <property type="term" value="F:serine-type endopeptidase activity"/>
    <property type="evidence" value="ECO:0007669"/>
    <property type="project" value="InterPro"/>
</dbReference>
<dbReference type="EMBL" id="CAJHJF010000442">
    <property type="protein sequence ID" value="CAD6901845.1"/>
    <property type="molecule type" value="Genomic_DNA"/>
</dbReference>
<dbReference type="AlphaFoldDB" id="A0A9N8Q792"/>
<dbReference type="SUPFAM" id="SSF52743">
    <property type="entry name" value="Subtilisin-like"/>
    <property type="match status" value="1"/>
</dbReference>
<reference evidence="1 2" key="1">
    <citation type="submission" date="2020-10" db="EMBL/GenBank/DDBJ databases">
        <authorList>
            <person name="Sedaghatjoo S."/>
        </authorList>
    </citation>
    <scope>NUCLEOTIDE SEQUENCE [LARGE SCALE GENOMIC DNA]</scope>
    <source>
        <strain evidence="1 2">LLFL</strain>
    </source>
</reference>
<proteinExistence type="predicted"/>
<comment type="caution">
    <text evidence="1">The sequence shown here is derived from an EMBL/GenBank/DDBJ whole genome shotgun (WGS) entry which is preliminary data.</text>
</comment>
<name>A0A9N8Q792_9BASI</name>
<keyword evidence="2" id="KW-1185">Reference proteome</keyword>
<organism evidence="1 2">
    <name type="scientific">Tilletia laevis</name>
    <dbReference type="NCBI Taxonomy" id="157183"/>
    <lineage>
        <taxon>Eukaryota</taxon>
        <taxon>Fungi</taxon>
        <taxon>Dikarya</taxon>
        <taxon>Basidiomycota</taxon>
        <taxon>Ustilaginomycotina</taxon>
        <taxon>Exobasidiomycetes</taxon>
        <taxon>Tilletiales</taxon>
        <taxon>Tilletiaceae</taxon>
        <taxon>Tilletia</taxon>
    </lineage>
</organism>
<dbReference type="GO" id="GO:0006508">
    <property type="term" value="P:proteolysis"/>
    <property type="evidence" value="ECO:0007669"/>
    <property type="project" value="InterPro"/>
</dbReference>
<accession>A0A9N8Q792</accession>
<sequence length="160" mass="16880">MRNLNVIMRLTGLFVHLFRRQINEWSGKALTWELQGGVSLLAIGGGLLMAALGGGYDLEDGVSEAIPMVAGLYASYRSAKGNGDSPDQIRSIFASTATLVTDTKSGSVLASVAQQGGGLANIYNAVNSITRVSPQALHLNDTMHFKGTQTLTISNVGKVK</sequence>
<dbReference type="InterPro" id="IPR036852">
    <property type="entry name" value="Peptidase_S8/S53_dom_sf"/>
</dbReference>
<dbReference type="Gene3D" id="3.40.50.200">
    <property type="entry name" value="Peptidase S8/S53 domain"/>
    <property type="match status" value="1"/>
</dbReference>
<gene>
    <name evidence="1" type="ORF">JKILLFL_G7607</name>
</gene>